<feature type="chain" id="PRO_5007301814" evidence="8">
    <location>
        <begin position="19"/>
        <end position="662"/>
    </location>
</feature>
<comment type="similarity">
    <text evidence="2">In the C-terminal section; belongs to the flavodoxin reductase family.</text>
</comment>
<reference evidence="12" key="2">
    <citation type="journal article" date="2017" name="Cell">
        <title>Insights into land plant evolution garnered from the Marchantia polymorpha genome.</title>
        <authorList>
            <person name="Bowman J.L."/>
            <person name="Kohchi T."/>
            <person name="Yamato K.T."/>
            <person name="Jenkins J."/>
            <person name="Shu S."/>
            <person name="Ishizaki K."/>
            <person name="Yamaoka S."/>
            <person name="Nishihama R."/>
            <person name="Nakamura Y."/>
            <person name="Berger F."/>
            <person name="Adam C."/>
            <person name="Aki S.S."/>
            <person name="Althoff F."/>
            <person name="Araki T."/>
            <person name="Arteaga-Vazquez M.A."/>
            <person name="Balasubrmanian S."/>
            <person name="Barry K."/>
            <person name="Bauer D."/>
            <person name="Boehm C.R."/>
            <person name="Briginshaw L."/>
            <person name="Caballero-Perez J."/>
            <person name="Catarino B."/>
            <person name="Chen F."/>
            <person name="Chiyoda S."/>
            <person name="Chovatia M."/>
            <person name="Davies K.M."/>
            <person name="Delmans M."/>
            <person name="Demura T."/>
            <person name="Dierschke T."/>
            <person name="Dolan L."/>
            <person name="Dorantes-Acosta A.E."/>
            <person name="Eklund D.M."/>
            <person name="Florent S.N."/>
            <person name="Flores-Sandoval E."/>
            <person name="Fujiyama A."/>
            <person name="Fukuzawa H."/>
            <person name="Galik B."/>
            <person name="Grimanelli D."/>
            <person name="Grimwood J."/>
            <person name="Grossniklaus U."/>
            <person name="Hamada T."/>
            <person name="Haseloff J."/>
            <person name="Hetherington A.J."/>
            <person name="Higo A."/>
            <person name="Hirakawa Y."/>
            <person name="Hundley H.N."/>
            <person name="Ikeda Y."/>
            <person name="Inoue K."/>
            <person name="Inoue S.I."/>
            <person name="Ishida S."/>
            <person name="Jia Q."/>
            <person name="Kakita M."/>
            <person name="Kanazawa T."/>
            <person name="Kawai Y."/>
            <person name="Kawashima T."/>
            <person name="Kennedy M."/>
            <person name="Kinose K."/>
            <person name="Kinoshita T."/>
            <person name="Kohara Y."/>
            <person name="Koide E."/>
            <person name="Komatsu K."/>
            <person name="Kopischke S."/>
            <person name="Kubo M."/>
            <person name="Kyozuka J."/>
            <person name="Lagercrantz U."/>
            <person name="Lin S.S."/>
            <person name="Lindquist E."/>
            <person name="Lipzen A.M."/>
            <person name="Lu C.W."/>
            <person name="De Luna E."/>
            <person name="Martienssen R.A."/>
            <person name="Minamino N."/>
            <person name="Mizutani M."/>
            <person name="Mizutani M."/>
            <person name="Mochizuki N."/>
            <person name="Monte I."/>
            <person name="Mosher R."/>
            <person name="Nagasaki H."/>
            <person name="Nakagami H."/>
            <person name="Naramoto S."/>
            <person name="Nishitani K."/>
            <person name="Ohtani M."/>
            <person name="Okamoto T."/>
            <person name="Okumura M."/>
            <person name="Phillips J."/>
            <person name="Pollak B."/>
            <person name="Reinders A."/>
            <person name="Rovekamp M."/>
            <person name="Sano R."/>
            <person name="Sawa S."/>
            <person name="Schmid M.W."/>
            <person name="Shirakawa M."/>
            <person name="Solano R."/>
            <person name="Spunde A."/>
            <person name="Suetsugu N."/>
            <person name="Sugano S."/>
            <person name="Sugiyama A."/>
            <person name="Sun R."/>
            <person name="Suzuki Y."/>
            <person name="Takenaka M."/>
            <person name="Takezawa D."/>
            <person name="Tomogane H."/>
            <person name="Tsuzuki M."/>
            <person name="Ueda T."/>
            <person name="Umeda M."/>
            <person name="Ward J.M."/>
            <person name="Watanabe Y."/>
            <person name="Yazaki K."/>
            <person name="Yokoyama R."/>
            <person name="Yoshitake Y."/>
            <person name="Yotsui I."/>
            <person name="Zachgo S."/>
            <person name="Schmutz J."/>
        </authorList>
    </citation>
    <scope>NUCLEOTIDE SEQUENCE [LARGE SCALE GENOMIC DNA]</scope>
    <source>
        <strain evidence="12">Tak-1</strain>
    </source>
</reference>
<evidence type="ECO:0000256" key="5">
    <source>
        <dbReference type="ARBA" id="ARBA00022982"/>
    </source>
</evidence>
<dbReference type="SUPFAM" id="SSF56281">
    <property type="entry name" value="Metallo-hydrolase/oxidoreductase"/>
    <property type="match status" value="1"/>
</dbReference>
<keyword evidence="6" id="KW-0408">Iron</keyword>
<dbReference type="SMART" id="SM00849">
    <property type="entry name" value="Lactamase_B"/>
    <property type="match status" value="1"/>
</dbReference>
<dbReference type="EMBL" id="KZ772775">
    <property type="protein sequence ID" value="PTQ32068.1"/>
    <property type="molecule type" value="Genomic_DNA"/>
</dbReference>
<dbReference type="Pfam" id="PF01613">
    <property type="entry name" value="Flavin_Reduct"/>
    <property type="match status" value="1"/>
</dbReference>
<dbReference type="InterPro" id="IPR008254">
    <property type="entry name" value="Flavodoxin/NO_synth"/>
</dbReference>
<dbReference type="PANTHER" id="PTHR32145:SF11">
    <property type="entry name" value="DIFLAVIN FLAVOPROTEIN A 2-RELATED"/>
    <property type="match status" value="1"/>
</dbReference>
<organism evidence="10">
    <name type="scientific">Marchantia polymorpha</name>
    <name type="common">Common liverwort</name>
    <name type="synonym">Marchantia aquatica</name>
    <dbReference type="NCBI Taxonomy" id="3197"/>
    <lineage>
        <taxon>Eukaryota</taxon>
        <taxon>Viridiplantae</taxon>
        <taxon>Streptophyta</taxon>
        <taxon>Embryophyta</taxon>
        <taxon>Marchantiophyta</taxon>
        <taxon>Marchantiopsida</taxon>
        <taxon>Marchantiidae</taxon>
        <taxon>Marchantiales</taxon>
        <taxon>Marchantiaceae</taxon>
        <taxon>Marchantia</taxon>
    </lineage>
</organism>
<dbReference type="SUPFAM" id="SSF52218">
    <property type="entry name" value="Flavoproteins"/>
    <property type="match status" value="1"/>
</dbReference>
<evidence type="ECO:0000256" key="1">
    <source>
        <dbReference type="ARBA" id="ARBA00001962"/>
    </source>
</evidence>
<feature type="signal peptide" evidence="8">
    <location>
        <begin position="1"/>
        <end position="18"/>
    </location>
</feature>
<dbReference type="PROSITE" id="PS50902">
    <property type="entry name" value="FLAVODOXIN_LIKE"/>
    <property type="match status" value="1"/>
</dbReference>
<reference evidence="10" key="1">
    <citation type="journal article" date="2016" name="Nat. Plants">
        <title>Artificial remodeling of alternative electron flow by flavodiiron proteins in Arabidopsis.</title>
        <authorList>
            <person name="Yamamoto H."/>
            <person name="Takahashi S."/>
            <person name="Badger M.R."/>
            <person name="Shikanai T."/>
        </authorList>
    </citation>
    <scope>NUCLEOTIDE SEQUENCE</scope>
</reference>
<evidence type="ECO:0000256" key="4">
    <source>
        <dbReference type="ARBA" id="ARBA00022723"/>
    </source>
</evidence>
<dbReference type="Gramene" id="Mp1g00480.1">
    <property type="protein sequence ID" value="Mp1g00480.1.cds"/>
    <property type="gene ID" value="Mp1g00480"/>
</dbReference>
<keyword evidence="8" id="KW-0732">Signal</keyword>
<dbReference type="Gene3D" id="3.60.15.10">
    <property type="entry name" value="Ribonuclease Z/Hydroxyacylglutathione hydrolase-like"/>
    <property type="match status" value="1"/>
</dbReference>
<dbReference type="InterPro" id="IPR051285">
    <property type="entry name" value="NADH_oxidoreductase_modular"/>
</dbReference>
<dbReference type="GO" id="GO:0010181">
    <property type="term" value="F:FMN binding"/>
    <property type="evidence" value="ECO:0007669"/>
    <property type="project" value="InterPro"/>
</dbReference>
<keyword evidence="5" id="KW-0249">Electron transport</keyword>
<dbReference type="InterPro" id="IPR012349">
    <property type="entry name" value="Split_barrel_FMN-bd"/>
</dbReference>
<dbReference type="Proteomes" id="UP000244005">
    <property type="component" value="Unassembled WGS sequence"/>
</dbReference>
<dbReference type="InterPro" id="IPR036866">
    <property type="entry name" value="RibonucZ/Hydroxyglut_hydro"/>
</dbReference>
<evidence type="ECO:0000256" key="8">
    <source>
        <dbReference type="SAM" id="SignalP"/>
    </source>
</evidence>
<keyword evidence="4" id="KW-0479">Metal-binding</keyword>
<dbReference type="GO" id="GO:0046872">
    <property type="term" value="F:metal ion binding"/>
    <property type="evidence" value="ECO:0007669"/>
    <property type="project" value="UniProtKB-KW"/>
</dbReference>
<evidence type="ECO:0000259" key="9">
    <source>
        <dbReference type="PROSITE" id="PS50902"/>
    </source>
</evidence>
<dbReference type="InterPro" id="IPR002563">
    <property type="entry name" value="Flavin_Rdtase-like_dom"/>
</dbReference>
<protein>
    <submittedName>
        <fullName evidence="10">Flavodiiron protein B</fullName>
    </submittedName>
</protein>
<dbReference type="EMBL" id="KT861474">
    <property type="protein sequence ID" value="AMJ52190.1"/>
    <property type="molecule type" value="mRNA"/>
</dbReference>
<gene>
    <name evidence="10" type="primary">flvB</name>
    <name evidence="11" type="ORF">MARPO_0103s0039</name>
</gene>
<keyword evidence="12" id="KW-1185">Reference proteome</keyword>
<comment type="function">
    <text evidence="7">Mediates electron transfer from NADH to oxygen, reducing it to water. This modular protein has 3 redox cofactors, in other organisms the same activity requires 2 or 3 proteins.</text>
</comment>
<dbReference type="SUPFAM" id="SSF50475">
    <property type="entry name" value="FMN-binding split barrel"/>
    <property type="match status" value="1"/>
</dbReference>
<dbReference type="PANTHER" id="PTHR32145">
    <property type="entry name" value="DIFLAVIN FLAVOPROTEIN A 2-RELATED"/>
    <property type="match status" value="1"/>
</dbReference>
<dbReference type="Gene3D" id="3.40.50.360">
    <property type="match status" value="1"/>
</dbReference>
<proteinExistence type="evidence at transcript level"/>
<dbReference type="InterPro" id="IPR045761">
    <property type="entry name" value="ODP_dom"/>
</dbReference>
<evidence type="ECO:0000256" key="7">
    <source>
        <dbReference type="ARBA" id="ARBA00025633"/>
    </source>
</evidence>
<dbReference type="InterPro" id="IPR001279">
    <property type="entry name" value="Metallo-B-lactamas"/>
</dbReference>
<dbReference type="AlphaFoldDB" id="A0A140CZM7"/>
<dbReference type="OrthoDB" id="432169at2759"/>
<evidence type="ECO:0000256" key="3">
    <source>
        <dbReference type="ARBA" id="ARBA00022448"/>
    </source>
</evidence>
<dbReference type="Gene3D" id="2.30.110.10">
    <property type="entry name" value="Electron Transport, Fmn-binding Protein, Chain A"/>
    <property type="match status" value="1"/>
</dbReference>
<evidence type="ECO:0000313" key="10">
    <source>
        <dbReference type="EMBL" id="AMJ52190.1"/>
    </source>
</evidence>
<evidence type="ECO:0000256" key="2">
    <source>
        <dbReference type="ARBA" id="ARBA00006098"/>
    </source>
</evidence>
<comment type="cofactor">
    <cofactor evidence="1">
        <name>Fe cation</name>
        <dbReference type="ChEBI" id="CHEBI:24875"/>
    </cofactor>
</comment>
<sequence>MMALDAAVAAVGLSPAAAALSSVCSAPSCAKFGSASTSTFIRGSSSVLNRLCLESPPPLAPRRREHGVAARAQSGRVNAAVVVAEPPKLSKVEKWNGSKRLQTQVAPVAQDVKTIRSLDWDRDRFDIEFGLSDGTTYNSYIIEGDKLAIVDASHEKFRDLYLSTIKDQIDVSTIDYIIANHTEPDHSGLIPDLLELAPNAKVVGSKVCIQFLQNLVLRPFESIVMKGGDTLDLGKGHVLEFVMAPNLHWPDTMFTFDRGAGILFTCDAFGMHYCSEAVYDEEVLNLVPHYRFYYDCLMRPNARSVIQALKRVGSMDFGIIATGHGPLLRYNVPDMVSKYEGWSRQALEKQLASVAVLYVSDYGFSDRLSQALARGLTKTNCGVEMMDLNHADSQELIECVGRSGAVVIMAPPSSGPANKSVTTLFAAVKPGKQPLLIAESYGGDDEPVDTIFQRFLALGVSAPLPPLRVKGEPTEATYQFYEEAGTDLGQLLTQKKAIAEKKANLPMDVATAIARVSGGLYVVTAFKGASRGAMIASWVSQASFKPLGITIAVAKDRAIESLMQVGDSFVLNCLEEGNFAPLMKHFLKRFPPGADRFEGVDWTPATNGSPVLKNGIAYMECTVQSRMETPDHWITYAEVTNGNVLKPEGKTAAHHRKVGNYY</sequence>
<evidence type="ECO:0000256" key="6">
    <source>
        <dbReference type="ARBA" id="ARBA00023004"/>
    </source>
</evidence>
<evidence type="ECO:0000313" key="12">
    <source>
        <dbReference type="Proteomes" id="UP000244005"/>
    </source>
</evidence>
<dbReference type="SMART" id="SM00903">
    <property type="entry name" value="Flavin_Reduct"/>
    <property type="match status" value="1"/>
</dbReference>
<feature type="domain" description="Flavodoxin-like" evidence="9">
    <location>
        <begin position="354"/>
        <end position="489"/>
    </location>
</feature>
<reference evidence="11" key="3">
    <citation type="submission" date="2017-12" db="EMBL/GenBank/DDBJ databases">
        <title>WGS assembly of Marchantia polymorpha.</title>
        <authorList>
            <person name="Bowman J.L."/>
            <person name="Kohchi T."/>
            <person name="Yamato K.T."/>
            <person name="Jenkins J."/>
            <person name="Shu S."/>
            <person name="Ishizaki K."/>
            <person name="Yamaoka S."/>
            <person name="Nishihama R."/>
            <person name="Nakamura Y."/>
            <person name="Berger F."/>
            <person name="Adam C."/>
            <person name="Aki S.S."/>
            <person name="Althoff F."/>
            <person name="Araki T."/>
            <person name="Arteaga-Vazquez M.A."/>
            <person name="Balasubrmanian S."/>
            <person name="Bauer D."/>
            <person name="Boehm C.R."/>
            <person name="Briginshaw L."/>
            <person name="Caballero-Perez J."/>
            <person name="Catarino B."/>
            <person name="Chen F."/>
            <person name="Chiyoda S."/>
            <person name="Chovatia M."/>
            <person name="Davies K.M."/>
            <person name="Delmans M."/>
            <person name="Demura T."/>
            <person name="Dierschke T."/>
            <person name="Dolan L."/>
            <person name="Dorantes-Acosta A.E."/>
            <person name="Eklund D.M."/>
            <person name="Florent S.N."/>
            <person name="Flores-Sandoval E."/>
            <person name="Fujiyama A."/>
            <person name="Fukuzawa H."/>
            <person name="Galik B."/>
            <person name="Grimanelli D."/>
            <person name="Grimwood J."/>
            <person name="Grossniklaus U."/>
            <person name="Hamada T."/>
            <person name="Haseloff J."/>
            <person name="Hetherington A.J."/>
            <person name="Higo A."/>
            <person name="Hirakawa Y."/>
            <person name="Hundley H.N."/>
            <person name="Ikeda Y."/>
            <person name="Inoue K."/>
            <person name="Inoue S."/>
            <person name="Ishida S."/>
            <person name="Jia Q."/>
            <person name="Kakita M."/>
            <person name="Kanazawa T."/>
            <person name="Kawai Y."/>
            <person name="Kawashima T."/>
            <person name="Kennedy M."/>
            <person name="Kinose K."/>
            <person name="Kinoshita T."/>
            <person name="Kohara Y."/>
            <person name="Koide E."/>
            <person name="Komatsu K."/>
            <person name="Kopischke S."/>
            <person name="Kubo M."/>
            <person name="Kyozuka J."/>
            <person name="Lagercrantz U."/>
            <person name="Lin S.S."/>
            <person name="Lindquist E."/>
            <person name="Lipzen A.M."/>
            <person name="Lu C."/>
            <person name="Luna E.D."/>
            <person name="Martienssen R.A."/>
            <person name="Minamino N."/>
            <person name="Mizutani M."/>
            <person name="Mizutani M."/>
            <person name="Mochizuki N."/>
            <person name="Monte I."/>
            <person name="Mosher R."/>
            <person name="Nagasaki H."/>
            <person name="Nakagami H."/>
            <person name="Naramoto S."/>
            <person name="Nishitani K."/>
            <person name="Ohtani M."/>
            <person name="Okamoto T."/>
            <person name="Okumura M."/>
            <person name="Phillips J."/>
            <person name="Pollak B."/>
            <person name="Reinders A."/>
            <person name="Roevekamp M."/>
            <person name="Sano R."/>
            <person name="Sawa S."/>
            <person name="Schmid M.W."/>
            <person name="Shirakawa M."/>
            <person name="Solano R."/>
            <person name="Spunde A."/>
            <person name="Suetsugu N."/>
            <person name="Sugano S."/>
            <person name="Sugiyama A."/>
            <person name="Sun R."/>
            <person name="Suzuki Y."/>
            <person name="Takenaka M."/>
            <person name="Takezawa D."/>
            <person name="Tomogane H."/>
            <person name="Tsuzuki M."/>
            <person name="Ueda T."/>
            <person name="Umeda M."/>
            <person name="Ward J.M."/>
            <person name="Watanabe Y."/>
            <person name="Yazaki K."/>
            <person name="Yokoyama R."/>
            <person name="Yoshitake Y."/>
            <person name="Yotsui I."/>
            <person name="Zachgo S."/>
            <person name="Schmutz J."/>
        </authorList>
    </citation>
    <scope>NUCLEOTIDE SEQUENCE [LARGE SCALE GENOMIC DNA]</scope>
    <source>
        <strain evidence="11">Tak-1</strain>
    </source>
</reference>
<accession>A0A140CZM7</accession>
<dbReference type="CDD" id="cd07709">
    <property type="entry name" value="flavodiiron_proteins_MBL-fold"/>
    <property type="match status" value="1"/>
</dbReference>
<keyword evidence="3" id="KW-0813">Transport</keyword>
<dbReference type="Pfam" id="PF19583">
    <property type="entry name" value="ODP"/>
    <property type="match status" value="1"/>
</dbReference>
<name>A0A140CZM7_MARPO</name>
<evidence type="ECO:0000313" key="11">
    <source>
        <dbReference type="EMBL" id="PTQ32068.1"/>
    </source>
</evidence>
<dbReference type="OMA" id="FGMHYCD"/>
<dbReference type="InterPro" id="IPR029039">
    <property type="entry name" value="Flavoprotein-like_sf"/>
</dbReference>